<dbReference type="CDD" id="cd06170">
    <property type="entry name" value="LuxR_C_like"/>
    <property type="match status" value="1"/>
</dbReference>
<dbReference type="InterPro" id="IPR036693">
    <property type="entry name" value="TF_LuxR_autoind-bd_dom_sf"/>
</dbReference>
<dbReference type="Pfam" id="PF00196">
    <property type="entry name" value="GerE"/>
    <property type="match status" value="1"/>
</dbReference>
<proteinExistence type="predicted"/>
<protein>
    <recommendedName>
        <fullName evidence="4">HTH luxR-type domain-containing protein</fullName>
    </recommendedName>
</protein>
<dbReference type="SUPFAM" id="SSF46894">
    <property type="entry name" value="C-terminal effector domain of the bipartite response regulators"/>
    <property type="match status" value="1"/>
</dbReference>
<evidence type="ECO:0000313" key="6">
    <source>
        <dbReference type="Proteomes" id="UP000186806"/>
    </source>
</evidence>
<dbReference type="Gene3D" id="1.10.10.10">
    <property type="entry name" value="Winged helix-like DNA-binding domain superfamily/Winged helix DNA-binding domain"/>
    <property type="match status" value="1"/>
</dbReference>
<dbReference type="GO" id="GO:0003677">
    <property type="term" value="F:DNA binding"/>
    <property type="evidence" value="ECO:0007669"/>
    <property type="project" value="UniProtKB-KW"/>
</dbReference>
<keyword evidence="1" id="KW-0805">Transcription regulation</keyword>
<dbReference type="GO" id="GO:0006355">
    <property type="term" value="P:regulation of DNA-templated transcription"/>
    <property type="evidence" value="ECO:0007669"/>
    <property type="project" value="InterPro"/>
</dbReference>
<dbReference type="InterPro" id="IPR000792">
    <property type="entry name" value="Tscrpt_reg_LuxR_C"/>
</dbReference>
<comment type="caution">
    <text evidence="5">The sequence shown here is derived from an EMBL/GenBank/DDBJ whole genome shotgun (WGS) entry which is preliminary data.</text>
</comment>
<dbReference type="RefSeq" id="WP_075369964.1">
    <property type="nucleotide sequence ID" value="NZ_MSDQ01000033.1"/>
</dbReference>
<name>A0A1Q8TA16_9GAMM</name>
<dbReference type="PANTHER" id="PTHR44688">
    <property type="entry name" value="DNA-BINDING TRANSCRIPTIONAL ACTIVATOR DEVR_DOSR"/>
    <property type="match status" value="1"/>
</dbReference>
<keyword evidence="2" id="KW-0238">DNA-binding</keyword>
<keyword evidence="3" id="KW-0804">Transcription</keyword>
<dbReference type="PANTHER" id="PTHR44688:SF16">
    <property type="entry name" value="DNA-BINDING TRANSCRIPTIONAL ACTIVATOR DEVR_DOSR"/>
    <property type="match status" value="1"/>
</dbReference>
<organism evidence="5 6">
    <name type="scientific">Chromohalobacter japonicus</name>
    <dbReference type="NCBI Taxonomy" id="223900"/>
    <lineage>
        <taxon>Bacteria</taxon>
        <taxon>Pseudomonadati</taxon>
        <taxon>Pseudomonadota</taxon>
        <taxon>Gammaproteobacteria</taxon>
        <taxon>Oceanospirillales</taxon>
        <taxon>Halomonadaceae</taxon>
        <taxon>Chromohalobacter</taxon>
    </lineage>
</organism>
<dbReference type="SMART" id="SM00421">
    <property type="entry name" value="HTH_LUXR"/>
    <property type="match status" value="1"/>
</dbReference>
<dbReference type="InterPro" id="IPR005143">
    <property type="entry name" value="TF_LuxR_autoind-bd_dom"/>
</dbReference>
<keyword evidence="6" id="KW-1185">Reference proteome</keyword>
<evidence type="ECO:0000259" key="4">
    <source>
        <dbReference type="PROSITE" id="PS50043"/>
    </source>
</evidence>
<accession>A0A1Q8TA16</accession>
<evidence type="ECO:0000256" key="1">
    <source>
        <dbReference type="ARBA" id="ARBA00023015"/>
    </source>
</evidence>
<dbReference type="SUPFAM" id="SSF75516">
    <property type="entry name" value="Pheromone-binding domain of LuxR-like quorum-sensing transcription factors"/>
    <property type="match status" value="1"/>
</dbReference>
<sequence length="238" mass="27307">MTIDVTQALLKDLINKRTKDQYICFLGEVMEHVGIEKYAYAYVPFEITEASNITVVGNYDQQWVRKYKQEGYHHIDPVMRYSRRTSEEFFWDEIPVEKITHDRIVYEESAKYGIEQGFTIPIHDAGLAFSTINLAADGDDTTFPGKISRNLPVLKLVTAYAHQYLQAEKSCHLLNVLSSQEKKCLAWIASGKTYEETGMIMSIKERTVKFHVKNCMEKLDCVNIKQVVARAVRLGILG</sequence>
<dbReference type="PRINTS" id="PR00038">
    <property type="entry name" value="HTHLUXR"/>
</dbReference>
<dbReference type="InterPro" id="IPR036388">
    <property type="entry name" value="WH-like_DNA-bd_sf"/>
</dbReference>
<dbReference type="AlphaFoldDB" id="A0A1Q8TA16"/>
<gene>
    <name evidence="5" type="ORF">BTW10_14250</name>
</gene>
<dbReference type="Gene3D" id="3.30.450.80">
    <property type="entry name" value="Transcription factor LuxR-like, autoinducer-binding domain"/>
    <property type="match status" value="1"/>
</dbReference>
<dbReference type="Pfam" id="PF03472">
    <property type="entry name" value="Autoind_bind"/>
    <property type="match status" value="1"/>
</dbReference>
<dbReference type="InterPro" id="IPR016032">
    <property type="entry name" value="Sig_transdc_resp-reg_C-effctor"/>
</dbReference>
<reference evidence="5 6" key="1">
    <citation type="submission" date="2016-12" db="EMBL/GenBank/DDBJ databases">
        <title>Draft genome sequences of strains Salinicola socius SMB35, Salinicola sp. MH3R3-1 and Chromohalobacter sp. SMB17 from the Verkhnekamsk potash mining region of Russia.</title>
        <authorList>
            <person name="Mavrodi D.V."/>
            <person name="Olsson B.E."/>
            <person name="Korsakova E.S."/>
            <person name="Pyankova A."/>
            <person name="Mavrodi O.V."/>
            <person name="Plotnikova E.G."/>
        </authorList>
    </citation>
    <scope>NUCLEOTIDE SEQUENCE [LARGE SCALE GENOMIC DNA]</scope>
    <source>
        <strain evidence="5 6">SMB17</strain>
    </source>
</reference>
<dbReference type="PROSITE" id="PS50043">
    <property type="entry name" value="HTH_LUXR_2"/>
    <property type="match status" value="1"/>
</dbReference>
<dbReference type="EMBL" id="MSDQ01000033">
    <property type="protein sequence ID" value="OLO10512.1"/>
    <property type="molecule type" value="Genomic_DNA"/>
</dbReference>
<evidence type="ECO:0000313" key="5">
    <source>
        <dbReference type="EMBL" id="OLO10512.1"/>
    </source>
</evidence>
<feature type="domain" description="HTH luxR-type" evidence="4">
    <location>
        <begin position="170"/>
        <end position="235"/>
    </location>
</feature>
<evidence type="ECO:0000256" key="2">
    <source>
        <dbReference type="ARBA" id="ARBA00023125"/>
    </source>
</evidence>
<dbReference type="Proteomes" id="UP000186806">
    <property type="component" value="Unassembled WGS sequence"/>
</dbReference>
<evidence type="ECO:0000256" key="3">
    <source>
        <dbReference type="ARBA" id="ARBA00023163"/>
    </source>
</evidence>